<dbReference type="CDD" id="cd00082">
    <property type="entry name" value="HisKA"/>
    <property type="match status" value="1"/>
</dbReference>
<evidence type="ECO:0000256" key="1">
    <source>
        <dbReference type="ARBA" id="ARBA00000085"/>
    </source>
</evidence>
<dbReference type="Gene3D" id="3.30.565.10">
    <property type="entry name" value="Histidine kinase-like ATPase, C-terminal domain"/>
    <property type="match status" value="1"/>
</dbReference>
<feature type="region of interest" description="Disordered" evidence="9">
    <location>
        <begin position="95"/>
        <end position="114"/>
    </location>
</feature>
<dbReference type="SMART" id="SM00388">
    <property type="entry name" value="HisKA"/>
    <property type="match status" value="1"/>
</dbReference>
<feature type="domain" description="Histidine kinase" evidence="11">
    <location>
        <begin position="325"/>
        <end position="532"/>
    </location>
</feature>
<evidence type="ECO:0000256" key="7">
    <source>
        <dbReference type="ARBA" id="ARBA00022840"/>
    </source>
</evidence>
<dbReference type="SUPFAM" id="SSF55874">
    <property type="entry name" value="ATPase domain of HSP90 chaperone/DNA topoisomerase II/histidine kinase"/>
    <property type="match status" value="1"/>
</dbReference>
<dbReference type="GO" id="GO:0000155">
    <property type="term" value="F:phosphorelay sensor kinase activity"/>
    <property type="evidence" value="ECO:0007669"/>
    <property type="project" value="InterPro"/>
</dbReference>
<dbReference type="Proteomes" id="UP001138768">
    <property type="component" value="Unassembled WGS sequence"/>
</dbReference>
<dbReference type="SMART" id="SM00387">
    <property type="entry name" value="HATPase_c"/>
    <property type="match status" value="1"/>
</dbReference>
<evidence type="ECO:0000256" key="9">
    <source>
        <dbReference type="SAM" id="MobiDB-lite"/>
    </source>
</evidence>
<dbReference type="RefSeq" id="WP_200246368.1">
    <property type="nucleotide sequence ID" value="NZ_NRRY01000030.1"/>
</dbReference>
<dbReference type="InterPro" id="IPR036890">
    <property type="entry name" value="HATPase_C_sf"/>
</dbReference>
<dbReference type="InterPro" id="IPR004358">
    <property type="entry name" value="Sig_transdc_His_kin-like_C"/>
</dbReference>
<reference evidence="12 13" key="1">
    <citation type="journal article" date="2020" name="Microorganisms">
        <title>Osmotic Adaptation and Compatible Solute Biosynthesis of Phototrophic Bacteria as Revealed from Genome Analyses.</title>
        <authorList>
            <person name="Imhoff J.F."/>
            <person name="Rahn T."/>
            <person name="Kunzel S."/>
            <person name="Keller A."/>
            <person name="Neulinger S.C."/>
        </authorList>
    </citation>
    <scope>NUCLEOTIDE SEQUENCE [LARGE SCALE GENOMIC DNA]</scope>
    <source>
        <strain evidence="12 13">DSM 25653</strain>
    </source>
</reference>
<keyword evidence="10" id="KW-0472">Membrane</keyword>
<protein>
    <recommendedName>
        <fullName evidence="2">histidine kinase</fullName>
        <ecNumber evidence="2">2.7.13.3</ecNumber>
    </recommendedName>
</protein>
<keyword evidence="8" id="KW-0902">Two-component regulatory system</keyword>
<evidence type="ECO:0000313" key="13">
    <source>
        <dbReference type="Proteomes" id="UP001138768"/>
    </source>
</evidence>
<dbReference type="InterPro" id="IPR005467">
    <property type="entry name" value="His_kinase_dom"/>
</dbReference>
<evidence type="ECO:0000256" key="5">
    <source>
        <dbReference type="ARBA" id="ARBA00022741"/>
    </source>
</evidence>
<sequence>MAFFLQTRAAEQRFVLAAAEHTRLLADAVRLYARGAVLAGEATDQILTTLLGNSARFVVYLDDIEPFTAEELTAFADESGLAMIRILRSASEEIEARRPNGPLSASSGQRLDDDDSVTMLRKGLNGARPWVQGPPDRYQDLALSCLPLEQLRRLSKGGGVLFSVPRPEGRPGCAMVVLESSAVEALRAAISVQQALESVRQLARVRAVRLEGMPRPIHGQQDNALIAPPQVRLVDSTDGGIFAEVRTPVAGAELVLLLDGIELQQRRSELWLAFAAFLLTLLVTGALGTWLLVKVQDAHERELRAYERRLSVQREEASLGRAASTIAHEMRNPLNAIGLGLQRLQLEAAELTAPHRDLIDRVMQAVQHTNGTISGLLAYARPGQQRREPVDLARLVNEAWPLYERLLTQQGAQIALELPSEAWVIGDPEQLRRALDNLLANAREALPLAGRLELTLTRDENIWCLSLTNDGLLPQTQPLERLIEPWYTTKANGTGLGLAIVRRILNAHEGELRLDEPVPGRFRVSFLLPAVPASGGQRTQ</sequence>
<gene>
    <name evidence="12" type="ORF">CKO42_16435</name>
</gene>
<evidence type="ECO:0000256" key="8">
    <source>
        <dbReference type="ARBA" id="ARBA00023012"/>
    </source>
</evidence>
<evidence type="ECO:0000256" key="4">
    <source>
        <dbReference type="ARBA" id="ARBA00022679"/>
    </source>
</evidence>
<organism evidence="12 13">
    <name type="scientific">Lamprobacter modestohalophilus</name>
    <dbReference type="NCBI Taxonomy" id="1064514"/>
    <lineage>
        <taxon>Bacteria</taxon>
        <taxon>Pseudomonadati</taxon>
        <taxon>Pseudomonadota</taxon>
        <taxon>Gammaproteobacteria</taxon>
        <taxon>Chromatiales</taxon>
        <taxon>Chromatiaceae</taxon>
        <taxon>Lamprobacter</taxon>
    </lineage>
</organism>
<dbReference type="EC" id="2.7.13.3" evidence="2"/>
<dbReference type="PRINTS" id="PR00344">
    <property type="entry name" value="BCTRLSENSOR"/>
</dbReference>
<keyword evidence="5" id="KW-0547">Nucleotide-binding</keyword>
<dbReference type="GO" id="GO:0005524">
    <property type="term" value="F:ATP binding"/>
    <property type="evidence" value="ECO:0007669"/>
    <property type="project" value="UniProtKB-KW"/>
</dbReference>
<dbReference type="PANTHER" id="PTHR43065:SF10">
    <property type="entry name" value="PEROXIDE STRESS-ACTIVATED HISTIDINE KINASE MAK3"/>
    <property type="match status" value="1"/>
</dbReference>
<evidence type="ECO:0000256" key="2">
    <source>
        <dbReference type="ARBA" id="ARBA00012438"/>
    </source>
</evidence>
<dbReference type="Pfam" id="PF02518">
    <property type="entry name" value="HATPase_c"/>
    <property type="match status" value="1"/>
</dbReference>
<dbReference type="Gene3D" id="1.10.287.130">
    <property type="match status" value="1"/>
</dbReference>
<dbReference type="SUPFAM" id="SSF47384">
    <property type="entry name" value="Homodimeric domain of signal transducing histidine kinase"/>
    <property type="match status" value="1"/>
</dbReference>
<keyword evidence="10" id="KW-1133">Transmembrane helix</keyword>
<proteinExistence type="predicted"/>
<evidence type="ECO:0000313" key="12">
    <source>
        <dbReference type="EMBL" id="MBK1619999.1"/>
    </source>
</evidence>
<dbReference type="EMBL" id="NRRY01000030">
    <property type="protein sequence ID" value="MBK1619999.1"/>
    <property type="molecule type" value="Genomic_DNA"/>
</dbReference>
<dbReference type="PANTHER" id="PTHR43065">
    <property type="entry name" value="SENSOR HISTIDINE KINASE"/>
    <property type="match status" value="1"/>
</dbReference>
<name>A0A9X0WAT1_9GAMM</name>
<dbReference type="AlphaFoldDB" id="A0A9X0WAT1"/>
<keyword evidence="6" id="KW-0418">Kinase</keyword>
<evidence type="ECO:0000256" key="3">
    <source>
        <dbReference type="ARBA" id="ARBA00022553"/>
    </source>
</evidence>
<dbReference type="InterPro" id="IPR036097">
    <property type="entry name" value="HisK_dim/P_sf"/>
</dbReference>
<keyword evidence="13" id="KW-1185">Reference proteome</keyword>
<dbReference type="InterPro" id="IPR003594">
    <property type="entry name" value="HATPase_dom"/>
</dbReference>
<accession>A0A9X0WAT1</accession>
<evidence type="ECO:0000256" key="6">
    <source>
        <dbReference type="ARBA" id="ARBA00022777"/>
    </source>
</evidence>
<comment type="catalytic activity">
    <reaction evidence="1">
        <text>ATP + protein L-histidine = ADP + protein N-phospho-L-histidine.</text>
        <dbReference type="EC" id="2.7.13.3"/>
    </reaction>
</comment>
<keyword evidence="4" id="KW-0808">Transferase</keyword>
<dbReference type="Pfam" id="PF00512">
    <property type="entry name" value="HisKA"/>
    <property type="match status" value="1"/>
</dbReference>
<evidence type="ECO:0000256" key="10">
    <source>
        <dbReference type="SAM" id="Phobius"/>
    </source>
</evidence>
<keyword evidence="3" id="KW-0597">Phosphoprotein</keyword>
<keyword evidence="7" id="KW-0067">ATP-binding</keyword>
<evidence type="ECO:0000259" key="11">
    <source>
        <dbReference type="PROSITE" id="PS50109"/>
    </source>
</evidence>
<dbReference type="PROSITE" id="PS50109">
    <property type="entry name" value="HIS_KIN"/>
    <property type="match status" value="1"/>
</dbReference>
<feature type="transmembrane region" description="Helical" evidence="10">
    <location>
        <begin position="270"/>
        <end position="293"/>
    </location>
</feature>
<comment type="caution">
    <text evidence="12">The sequence shown here is derived from an EMBL/GenBank/DDBJ whole genome shotgun (WGS) entry which is preliminary data.</text>
</comment>
<keyword evidence="10" id="KW-0812">Transmembrane</keyword>
<dbReference type="InterPro" id="IPR003661">
    <property type="entry name" value="HisK_dim/P_dom"/>
</dbReference>